<sequence length="1141" mass="127383">MSTLGISHYGDGFRLGGPPSECSLRSKAQIDALFEDSRSICSSTLGGWYAGLSVVIPSNPNDANEEQKRVNSAVQARIEAMFASVEAESGTPGECAAAILPVMTRIITHVEHHREIARSSRPSEDSDSGISRRFNRIRSEYARGCIFTYVKYMGAAPVGGRVASVRGLQEPLRQLLERMEGCVRAELEVSRRGLTFRTSEVCEKNNPFRRIAVWSALRLRCKRTPSGDVHHAFLPLVGDQDEGQTMEDKHADLYRTMRGLKSEAEFYPPIFAVVMRRPGAARLLECHAFACESEEDAIAAAATLYRALLADLDANRRRPRHTNGVGCISLASVASSVREPSHSSRISCLLPPPSRPTAPHPVRPPRTKKTSVSSSVTEDEGGKPSQQKVPRRKKKNSDVKAEDILEARGRRRDNVKVEKCNLGQNNRDIVLSRNEELQNSKNKMFSAKDQNSLRIEIESNKSDKIYHARDNDTDGIYERQSNKYEKLYKRNNTRRDMKDDIYERNYGSYDLNRANCAGNCELYSSGTDSVLIYEKVNKTGRNEMSSIYEQPGRKKENVYSSRIEDADKIYSLGKEDIYAGKNNRNSQTRRCQEDIFFAKNLKNNGHYQSHHEHSDGTINQQRRSRDPERAYSGKRVSRVVTMDKPLRKEDPGYSLSMPEYSHPRVRRRSRAGSEPPVSHSENANRILQENALKRSQSDVDVDRGDLMTRVELPRRGSFLTSRSTRRTNNVKGGTPLGFTELFDEFRNQEGLTSVDDILAAIIDPEGMSFNDLKPLYKEFLLKLAATLTQDELYQRSASIMRRRRRPQRRRSSRRSCLLGRAIKRSVSRLKGGPTEFTSVIFPARRLNDSFGSSSSCDVRNNHRNRVLASRLGRRKSSRRTSKNGMCHTTSEDSDTCRRLSRSMGATANRSSSGYVSCSECSYDSESCTCVSADKCYCSLSRRVQATPVSGNTVVCACDTDSCSESNKCYCARKPIQPTILEQLRQKGIVPAESTLSRGDSPERIRGSRLTSSHSSSRNTDCLKTRSSPVCGSSDNLALDYDLFSPGRRSQQSSGSEKVLVVSARDTQGRLVYVGGAERDKKYSSRGSGRSGAHHEALSIKKSAEIAAVFGAGENNRISRRASNASSTRSSISLEAGLGYLP</sequence>
<gene>
    <name evidence="3" type="ORF">DBV15_04178</name>
</gene>
<evidence type="ECO:0000313" key="4">
    <source>
        <dbReference type="Proteomes" id="UP000310200"/>
    </source>
</evidence>
<dbReference type="Proteomes" id="UP000310200">
    <property type="component" value="Unassembled WGS sequence"/>
</dbReference>
<name>A0A4S2KDB9_9HYME</name>
<dbReference type="PANTHER" id="PTHR21219:SF4">
    <property type="entry name" value="PID DOMAIN-CONTAINING PROTEIN"/>
    <property type="match status" value="1"/>
</dbReference>
<dbReference type="STRING" id="300112.A0A4S2KDB9"/>
<reference evidence="3 4" key="1">
    <citation type="journal article" date="2019" name="Philos. Trans. R. Soc. Lond., B, Biol. Sci.">
        <title>Ant behaviour and brain gene expression of defending hosts depend on the ecological success of the intruding social parasite.</title>
        <authorList>
            <person name="Kaur R."/>
            <person name="Stoldt M."/>
            <person name="Jongepier E."/>
            <person name="Feldmeyer B."/>
            <person name="Menzel F."/>
            <person name="Bornberg-Bauer E."/>
            <person name="Foitzik S."/>
        </authorList>
    </citation>
    <scope>NUCLEOTIDE SEQUENCE [LARGE SCALE GENOMIC DNA]</scope>
    <source>
        <tissue evidence="3">Whole body</tissue>
    </source>
</reference>
<comment type="caution">
    <text evidence="3">The sequence shown here is derived from an EMBL/GenBank/DDBJ whole genome shotgun (WGS) entry which is preliminary data.</text>
</comment>
<feature type="compositionally biased region" description="Pro residues" evidence="1">
    <location>
        <begin position="350"/>
        <end position="362"/>
    </location>
</feature>
<evidence type="ECO:0000256" key="1">
    <source>
        <dbReference type="SAM" id="MobiDB-lite"/>
    </source>
</evidence>
<protein>
    <recommendedName>
        <fullName evidence="2">PID domain-containing protein</fullName>
    </recommendedName>
</protein>
<feature type="domain" description="PID" evidence="2">
    <location>
        <begin position="143"/>
        <end position="319"/>
    </location>
</feature>
<accession>A0A4S2KDB9</accession>
<dbReference type="InterPro" id="IPR006020">
    <property type="entry name" value="PTB/PI_dom"/>
</dbReference>
<evidence type="ECO:0000313" key="3">
    <source>
        <dbReference type="EMBL" id="TGZ47293.1"/>
    </source>
</evidence>
<dbReference type="EMBL" id="QBLH01002734">
    <property type="protein sequence ID" value="TGZ47293.1"/>
    <property type="molecule type" value="Genomic_DNA"/>
</dbReference>
<feature type="region of interest" description="Disordered" evidence="1">
    <location>
        <begin position="990"/>
        <end position="1027"/>
    </location>
</feature>
<dbReference type="AlphaFoldDB" id="A0A4S2KDB9"/>
<dbReference type="SMART" id="SM00462">
    <property type="entry name" value="PTB"/>
    <property type="match status" value="1"/>
</dbReference>
<feature type="region of interest" description="Disordered" evidence="1">
    <location>
        <begin position="343"/>
        <end position="407"/>
    </location>
</feature>
<keyword evidence="4" id="KW-1185">Reference proteome</keyword>
<feature type="compositionally biased region" description="Low complexity" evidence="1">
    <location>
        <begin position="1007"/>
        <end position="1017"/>
    </location>
</feature>
<organism evidence="3 4">
    <name type="scientific">Temnothorax longispinosus</name>
    <dbReference type="NCBI Taxonomy" id="300112"/>
    <lineage>
        <taxon>Eukaryota</taxon>
        <taxon>Metazoa</taxon>
        <taxon>Ecdysozoa</taxon>
        <taxon>Arthropoda</taxon>
        <taxon>Hexapoda</taxon>
        <taxon>Insecta</taxon>
        <taxon>Pterygota</taxon>
        <taxon>Neoptera</taxon>
        <taxon>Endopterygota</taxon>
        <taxon>Hymenoptera</taxon>
        <taxon>Apocrita</taxon>
        <taxon>Aculeata</taxon>
        <taxon>Formicoidea</taxon>
        <taxon>Formicidae</taxon>
        <taxon>Myrmicinae</taxon>
        <taxon>Temnothorax</taxon>
    </lineage>
</organism>
<feature type="compositionally biased region" description="Basic and acidic residues" evidence="1">
    <location>
        <begin position="396"/>
        <end position="407"/>
    </location>
</feature>
<dbReference type="PANTHER" id="PTHR21219">
    <property type="entry name" value="FI19613P1"/>
    <property type="match status" value="1"/>
</dbReference>
<feature type="compositionally biased region" description="Basic residues" evidence="1">
    <location>
        <begin position="870"/>
        <end position="881"/>
    </location>
</feature>
<feature type="compositionally biased region" description="Polar residues" evidence="1">
    <location>
        <begin position="1018"/>
        <end position="1027"/>
    </location>
</feature>
<dbReference type="SUPFAM" id="SSF50729">
    <property type="entry name" value="PH domain-like"/>
    <property type="match status" value="1"/>
</dbReference>
<feature type="region of interest" description="Disordered" evidence="1">
    <location>
        <begin position="605"/>
        <end position="683"/>
    </location>
</feature>
<evidence type="ECO:0000259" key="2">
    <source>
        <dbReference type="SMART" id="SM00462"/>
    </source>
</evidence>
<feature type="region of interest" description="Disordered" evidence="1">
    <location>
        <begin position="870"/>
        <end position="889"/>
    </location>
</feature>
<proteinExistence type="predicted"/>